<accession>A0ABN7HGZ0</accession>
<name>A0ABN7HGZ0_9BURK</name>
<sequence length="32" mass="3700">MAWFHQTGLLYEQIHAKDLPTGAYVQNLRQGI</sequence>
<dbReference type="EMBL" id="CAJHCP010000002">
    <property type="protein sequence ID" value="CAD6518082.1"/>
    <property type="molecule type" value="Genomic_DNA"/>
</dbReference>
<evidence type="ECO:0000313" key="1">
    <source>
        <dbReference type="EMBL" id="CAD6518082.1"/>
    </source>
</evidence>
<protein>
    <submittedName>
        <fullName evidence="1">Uncharacterized protein</fullName>
    </submittedName>
</protein>
<reference evidence="1 2" key="1">
    <citation type="submission" date="2020-10" db="EMBL/GenBank/DDBJ databases">
        <authorList>
            <person name="Peeters C."/>
        </authorList>
    </citation>
    <scope>NUCLEOTIDE SEQUENCE [LARGE SCALE GENOMIC DNA]</scope>
    <source>
        <strain evidence="1 2">LMG 28140</strain>
    </source>
</reference>
<comment type="caution">
    <text evidence="1">The sequence shown here is derived from an EMBL/GenBank/DDBJ whole genome shotgun (WGS) entry which is preliminary data.</text>
</comment>
<proteinExistence type="predicted"/>
<gene>
    <name evidence="1" type="ORF">LMG28140_01034</name>
</gene>
<organism evidence="1 2">
    <name type="scientific">Paraburkholderia metrosideri</name>
    <dbReference type="NCBI Taxonomy" id="580937"/>
    <lineage>
        <taxon>Bacteria</taxon>
        <taxon>Pseudomonadati</taxon>
        <taxon>Pseudomonadota</taxon>
        <taxon>Betaproteobacteria</taxon>
        <taxon>Burkholderiales</taxon>
        <taxon>Burkholderiaceae</taxon>
        <taxon>Paraburkholderia</taxon>
    </lineage>
</organism>
<keyword evidence="2" id="KW-1185">Reference proteome</keyword>
<evidence type="ECO:0000313" key="2">
    <source>
        <dbReference type="Proteomes" id="UP000598032"/>
    </source>
</evidence>
<dbReference type="Proteomes" id="UP000598032">
    <property type="component" value="Unassembled WGS sequence"/>
</dbReference>